<keyword evidence="2" id="KW-1185">Reference proteome</keyword>
<accession>A0ACB7XHU8</accession>
<evidence type="ECO:0000313" key="1">
    <source>
        <dbReference type="EMBL" id="KAH7840357.1"/>
    </source>
</evidence>
<organism evidence="1 2">
    <name type="scientific">Vaccinium darrowii</name>
    <dbReference type="NCBI Taxonomy" id="229202"/>
    <lineage>
        <taxon>Eukaryota</taxon>
        <taxon>Viridiplantae</taxon>
        <taxon>Streptophyta</taxon>
        <taxon>Embryophyta</taxon>
        <taxon>Tracheophyta</taxon>
        <taxon>Spermatophyta</taxon>
        <taxon>Magnoliopsida</taxon>
        <taxon>eudicotyledons</taxon>
        <taxon>Gunneridae</taxon>
        <taxon>Pentapetalae</taxon>
        <taxon>asterids</taxon>
        <taxon>Ericales</taxon>
        <taxon>Ericaceae</taxon>
        <taxon>Vaccinioideae</taxon>
        <taxon>Vaccinieae</taxon>
        <taxon>Vaccinium</taxon>
    </lineage>
</organism>
<sequence>MLLSEICINQSIRIIDNSLSSDLQLIAGGNLWWPNDFVMRKLDVQASLGRMTKNGAEKGELLLMFVFLLLCSCCRGSEYELLLSIKNSMNDPLHQSLSNWNTSLSYCNWKGIACDNSSHVAKIELPGQNLSGKIPELIFHLPYIESIDLSSNLLSGGIPSNISSCLSLRHLNLSNNNFTGPLPGGSIPQLQELDLSNNMLSGRIPDEIGFFSSLEFLDLGGNVLVGKIPKSISNMTGLQVLTLASNQLVGEIPQELGLLKSLKWIYLGYNNFSGGIPAEIGELTSLSHLDLVSNNLTGEIPSSFGNLTSLQYLYLYLNKLTGPLPRSVFGLKNLVSLDLSDNFLSGEIPELVVQLQNLEILHLFSNNFTGKIPNSIASLPRLQVLQLWSNNFSGEIPKNLGQQNNLTVLDLSTNTLVGKIPETLCNSGSLFKLILFSNSLTGEIPKNLSGCNSLKRIRLQNNMLSGELPLEFTKLPLVYFLDLSNNRLSGTIGGTRRWEMPELQMLTLAKNKFSGGLPESFGSEKIENLDLSENGFTGKIPDSFGHFSELMELKLSENRLSGEIPDELSLCEKLVSLNLSHNQLSGRIPTSLTQMPVLGQLDLSVNQFTGEIPKSLGEVESLILVNISHNHFRGNLPSTGAFLAINSSAVAGNRLCGGDSTAGLPPCKSSKPQVWLLIVTCLLVALAAIAILSLILVFVRKRNDHFETRGNNEMDGVWELEFFDSKASKEIRINDVVASMRDENVISRGVGGGGVMYLGKSGVSEFEFVMKEVSGIDSVPTGFWTELGKLKHPNIEKVIGVIRSKKCGFLMCELVQGKSMSEVFRVMSWERRRKVSLGIAKALRYLHGRSMVCSVGCELSPEKIIIDEKDEPRLRLISPGMISTDAKTFSPAYVAPETREAKDTTEKSDIYVFGLILIELLTGKTPADTEFDLHQSLVEWARYCYSDCHLDTWIDPTVRRTALNNQNEIVETMNLALHCTACDPMARPCATDVVKTLESAIRPTYCVFGLNCSSTI</sequence>
<proteinExistence type="predicted"/>
<name>A0ACB7XHU8_9ERIC</name>
<dbReference type="Proteomes" id="UP000828048">
    <property type="component" value="Chromosome 10"/>
</dbReference>
<evidence type="ECO:0000313" key="2">
    <source>
        <dbReference type="Proteomes" id="UP000828048"/>
    </source>
</evidence>
<comment type="caution">
    <text evidence="1">The sequence shown here is derived from an EMBL/GenBank/DDBJ whole genome shotgun (WGS) entry which is preliminary data.</text>
</comment>
<dbReference type="EMBL" id="CM037160">
    <property type="protein sequence ID" value="KAH7840357.1"/>
    <property type="molecule type" value="Genomic_DNA"/>
</dbReference>
<reference evidence="1 2" key="1">
    <citation type="journal article" date="2021" name="Hortic Res">
        <title>High-quality reference genome and annotation aids understanding of berry development for evergreen blueberry (Vaccinium darrowii).</title>
        <authorList>
            <person name="Yu J."/>
            <person name="Hulse-Kemp A.M."/>
            <person name="Babiker E."/>
            <person name="Staton M."/>
        </authorList>
    </citation>
    <scope>NUCLEOTIDE SEQUENCE [LARGE SCALE GENOMIC DNA]</scope>
    <source>
        <strain evidence="2">cv. NJ 8807/NJ 8810</strain>
        <tissue evidence="1">Young leaf</tissue>
    </source>
</reference>
<protein>
    <submittedName>
        <fullName evidence="1">Uncharacterized protein</fullName>
    </submittedName>
</protein>
<gene>
    <name evidence="1" type="ORF">Vadar_015907</name>
</gene>